<accession>A0A1X2GRF2</accession>
<gene>
    <name evidence="3" type="ORF">DM01DRAFT_1333120</name>
</gene>
<keyword evidence="4" id="KW-1185">Reference proteome</keyword>
<reference evidence="3 4" key="1">
    <citation type="submission" date="2016-07" db="EMBL/GenBank/DDBJ databases">
        <title>Pervasive Adenine N6-methylation of Active Genes in Fungi.</title>
        <authorList>
            <consortium name="DOE Joint Genome Institute"/>
            <person name="Mondo S.J."/>
            <person name="Dannebaum R.O."/>
            <person name="Kuo R.C."/>
            <person name="Labutti K."/>
            <person name="Haridas S."/>
            <person name="Kuo A."/>
            <person name="Salamov A."/>
            <person name="Ahrendt S.R."/>
            <person name="Lipzen A."/>
            <person name="Sullivan W."/>
            <person name="Andreopoulos W.B."/>
            <person name="Clum A."/>
            <person name="Lindquist E."/>
            <person name="Daum C."/>
            <person name="Ramamoorthy G.K."/>
            <person name="Gryganskyi A."/>
            <person name="Culley D."/>
            <person name="Magnuson J.K."/>
            <person name="James T.Y."/>
            <person name="O'Malley M.A."/>
            <person name="Stajich J.E."/>
            <person name="Spatafora J.W."/>
            <person name="Visel A."/>
            <person name="Grigoriev I.V."/>
        </authorList>
    </citation>
    <scope>NUCLEOTIDE SEQUENCE [LARGE SCALE GENOMIC DNA]</scope>
    <source>
        <strain evidence="3 4">NRRL 3301</strain>
    </source>
</reference>
<evidence type="ECO:0000256" key="2">
    <source>
        <dbReference type="SAM" id="MobiDB-lite"/>
    </source>
</evidence>
<dbReference type="Proteomes" id="UP000242146">
    <property type="component" value="Unassembled WGS sequence"/>
</dbReference>
<dbReference type="OrthoDB" id="2210777at2759"/>
<organism evidence="3 4">
    <name type="scientific">Hesseltinella vesiculosa</name>
    <dbReference type="NCBI Taxonomy" id="101127"/>
    <lineage>
        <taxon>Eukaryota</taxon>
        <taxon>Fungi</taxon>
        <taxon>Fungi incertae sedis</taxon>
        <taxon>Mucoromycota</taxon>
        <taxon>Mucoromycotina</taxon>
        <taxon>Mucoromycetes</taxon>
        <taxon>Mucorales</taxon>
        <taxon>Cunninghamellaceae</taxon>
        <taxon>Hesseltinella</taxon>
    </lineage>
</organism>
<keyword evidence="1" id="KW-0175">Coiled coil</keyword>
<feature type="compositionally biased region" description="Low complexity" evidence="2">
    <location>
        <begin position="167"/>
        <end position="201"/>
    </location>
</feature>
<evidence type="ECO:0000256" key="1">
    <source>
        <dbReference type="SAM" id="Coils"/>
    </source>
</evidence>
<proteinExistence type="predicted"/>
<sequence>MLKDDRVMNIVLSALVGEHAINNYVAKDCEWLDGKRGDVLFIPVPPISVSFPPVVVEIQNVVDMPFMHRLDKYCQHVFDKYHFAPIAFTICINTTRVEISKRFSDCSSMRFLKKLPCDFWAKECLVMTPSTLKDYLDECNRTNDNHNAQDDASVASDDTNDNHNANDDTSVASDDASDDSSVASDGTNNAASGANDNSNNANGSTDLDLCNSSNVCKDIQTLPPLFALGYVLMEQKSSLLGLQWKEDPTVMLLYTIAKEVLKNEIQEHETTIDALIETNTETNRQFKRILQVLEEDGDQKRIKKLATAGDLYTTACLYKYQQQEPDDLTAMPVPPNISSTIQAKRGDMKYAAVFKENHLTTHKRMDWQRCYEEGLAHGFFKEYKNYKALKNTFNEANGPSND</sequence>
<name>A0A1X2GRF2_9FUNG</name>
<comment type="caution">
    <text evidence="3">The sequence shown here is derived from an EMBL/GenBank/DDBJ whole genome shotgun (WGS) entry which is preliminary data.</text>
</comment>
<dbReference type="AlphaFoldDB" id="A0A1X2GRF2"/>
<dbReference type="EMBL" id="MCGT01000005">
    <property type="protein sequence ID" value="ORX59655.1"/>
    <property type="molecule type" value="Genomic_DNA"/>
</dbReference>
<evidence type="ECO:0000313" key="3">
    <source>
        <dbReference type="EMBL" id="ORX59655.1"/>
    </source>
</evidence>
<protein>
    <submittedName>
        <fullName evidence="3">Uncharacterized protein</fullName>
    </submittedName>
</protein>
<evidence type="ECO:0000313" key="4">
    <source>
        <dbReference type="Proteomes" id="UP000242146"/>
    </source>
</evidence>
<feature type="region of interest" description="Disordered" evidence="2">
    <location>
        <begin position="147"/>
        <end position="201"/>
    </location>
</feature>
<feature type="coiled-coil region" evidence="1">
    <location>
        <begin position="258"/>
        <end position="285"/>
    </location>
</feature>